<accession>A0A239KNZ7</accession>
<dbReference type="Pfam" id="PF00535">
    <property type="entry name" value="Glycos_transf_2"/>
    <property type="match status" value="1"/>
</dbReference>
<feature type="domain" description="Glycosyltransferase 2-like" evidence="2">
    <location>
        <begin position="103"/>
        <end position="215"/>
    </location>
</feature>
<reference evidence="3 4" key="1">
    <citation type="submission" date="2017-06" db="EMBL/GenBank/DDBJ databases">
        <authorList>
            <person name="Kim H.J."/>
            <person name="Triplett B.A."/>
        </authorList>
    </citation>
    <scope>NUCLEOTIDE SEQUENCE [LARGE SCALE GENOMIC DNA]</scope>
    <source>
        <strain evidence="3 4">DSM 18704</strain>
    </source>
</reference>
<dbReference type="InterPro" id="IPR001173">
    <property type="entry name" value="Glyco_trans_2-like"/>
</dbReference>
<feature type="compositionally biased region" description="Basic residues" evidence="1">
    <location>
        <begin position="19"/>
        <end position="28"/>
    </location>
</feature>
<dbReference type="InterPro" id="IPR029044">
    <property type="entry name" value="Nucleotide-diphossugar_trans"/>
</dbReference>
<evidence type="ECO:0000256" key="1">
    <source>
        <dbReference type="SAM" id="MobiDB-lite"/>
    </source>
</evidence>
<dbReference type="Gene3D" id="3.90.550.10">
    <property type="entry name" value="Spore Coat Polysaccharide Biosynthesis Protein SpsA, Chain A"/>
    <property type="match status" value="1"/>
</dbReference>
<feature type="region of interest" description="Disordered" evidence="1">
    <location>
        <begin position="1"/>
        <end position="43"/>
    </location>
</feature>
<dbReference type="PANTHER" id="PTHR43685">
    <property type="entry name" value="GLYCOSYLTRANSFERASE"/>
    <property type="match status" value="1"/>
</dbReference>
<name>A0A239KNZ7_9BACT</name>
<feature type="compositionally biased region" description="Basic and acidic residues" evidence="1">
    <location>
        <begin position="29"/>
        <end position="43"/>
    </location>
</feature>
<sequence>MRSATAAAGVGSGFERRILSQRKQRRRQRQAEEQQHKDGEDALHVSYGYHTPARGCKGNRLRLWRPSARTAVMSRPAKRCQARSAPDDKVRVKTSSTGKPLVSILTASKNAAATLGACLASVQAQTYPHIEHIVVDGASTDGTQAMLRESPGIVWASEPDDGVYDAWNKGLERAQGEWIAFLGADEAYLPDAVEAYMALAAKQPKAEYLSSQARRIAANGRGSRFGGPWGWPRFQRYMCVAHAGSMYHRRLFQSYGRFDTTYRAAAEYEFLLRGLGFLQTAYLPQVTVETRAAGGSARALVEAQRAKRETGGRAEALVAAELLRAKTFFFVRRLLTRHA</sequence>
<dbReference type="GO" id="GO:0016740">
    <property type="term" value="F:transferase activity"/>
    <property type="evidence" value="ECO:0007669"/>
    <property type="project" value="UniProtKB-KW"/>
</dbReference>
<dbReference type="EMBL" id="FZOU01000005">
    <property type="protein sequence ID" value="SNT19452.1"/>
    <property type="molecule type" value="Genomic_DNA"/>
</dbReference>
<evidence type="ECO:0000313" key="4">
    <source>
        <dbReference type="Proteomes" id="UP000198356"/>
    </source>
</evidence>
<dbReference type="Proteomes" id="UP000198356">
    <property type="component" value="Unassembled WGS sequence"/>
</dbReference>
<organism evidence="3 4">
    <name type="scientific">Granulicella rosea</name>
    <dbReference type="NCBI Taxonomy" id="474952"/>
    <lineage>
        <taxon>Bacteria</taxon>
        <taxon>Pseudomonadati</taxon>
        <taxon>Acidobacteriota</taxon>
        <taxon>Terriglobia</taxon>
        <taxon>Terriglobales</taxon>
        <taxon>Acidobacteriaceae</taxon>
        <taxon>Granulicella</taxon>
    </lineage>
</organism>
<dbReference type="CDD" id="cd06433">
    <property type="entry name" value="GT_2_WfgS_like"/>
    <property type="match status" value="1"/>
</dbReference>
<evidence type="ECO:0000313" key="3">
    <source>
        <dbReference type="EMBL" id="SNT19452.1"/>
    </source>
</evidence>
<protein>
    <submittedName>
        <fullName evidence="3">Glycosyltransferase involved in cell wall bisynthesis</fullName>
    </submittedName>
</protein>
<gene>
    <name evidence="3" type="ORF">SAMN05421770_10577</name>
</gene>
<dbReference type="SUPFAM" id="SSF53448">
    <property type="entry name" value="Nucleotide-diphospho-sugar transferases"/>
    <property type="match status" value="1"/>
</dbReference>
<dbReference type="AlphaFoldDB" id="A0A239KNZ7"/>
<dbReference type="InterPro" id="IPR050834">
    <property type="entry name" value="Glycosyltransf_2"/>
</dbReference>
<keyword evidence="3" id="KW-0808">Transferase</keyword>
<dbReference type="PANTHER" id="PTHR43685:SF2">
    <property type="entry name" value="GLYCOSYLTRANSFERASE 2-LIKE DOMAIN-CONTAINING PROTEIN"/>
    <property type="match status" value="1"/>
</dbReference>
<keyword evidence="4" id="KW-1185">Reference proteome</keyword>
<proteinExistence type="predicted"/>
<evidence type="ECO:0000259" key="2">
    <source>
        <dbReference type="Pfam" id="PF00535"/>
    </source>
</evidence>